<reference evidence="3" key="1">
    <citation type="journal article" date="2019" name="Int. J. Syst. Evol. Microbiol.">
        <title>The Global Catalogue of Microorganisms (GCM) 10K type strain sequencing project: providing services to taxonomists for standard genome sequencing and annotation.</title>
        <authorList>
            <consortium name="The Broad Institute Genomics Platform"/>
            <consortium name="The Broad Institute Genome Sequencing Center for Infectious Disease"/>
            <person name="Wu L."/>
            <person name="Ma J."/>
        </authorList>
    </citation>
    <scope>NUCLEOTIDE SEQUENCE [LARGE SCALE GENOMIC DNA]</scope>
    <source>
        <strain evidence="3">YIM 94188</strain>
    </source>
</reference>
<feature type="transmembrane region" description="Helical" evidence="1">
    <location>
        <begin position="20"/>
        <end position="43"/>
    </location>
</feature>
<keyword evidence="1" id="KW-0472">Membrane</keyword>
<name>A0ABW0ZFL0_9ACTN</name>
<keyword evidence="1" id="KW-0812">Transmembrane</keyword>
<evidence type="ECO:0008006" key="4">
    <source>
        <dbReference type="Google" id="ProtNLM"/>
    </source>
</evidence>
<evidence type="ECO:0000313" key="3">
    <source>
        <dbReference type="Proteomes" id="UP001596072"/>
    </source>
</evidence>
<dbReference type="RefSeq" id="WP_136434093.1">
    <property type="nucleotide sequence ID" value="NZ_JBHSNS010000005.1"/>
</dbReference>
<dbReference type="EMBL" id="JBHSNS010000005">
    <property type="protein sequence ID" value="MFC5729800.1"/>
    <property type="molecule type" value="Genomic_DNA"/>
</dbReference>
<sequence>MIRHLVSSRVTRQDERGAAAVVVALLMTFVFIVVASFTIDLGLKRVARRDMQALADVVSLDLARLLDGRRAGEVRSGDGERPALLAAAAASLDRNNDNAVGGSSPCGGPCVTPYLVDLDANGDYVTGGDGLPVEVAEDVVPDAVVVVARTSVDFVFGMAEGGSVTRRAVGTAESRACFRLGSFAAALDTGDTVLEDVFESMLTDAFGVQMRAIGYQGLVRSFIELDQLAAGVGVGTVEELAALENLKVATFLQAGARVLDSNGQTDAGAILGELATKVSTTLTMNVADILTVGNGSAVRGSVNALDLLGSTGLAVATEVANQNNFLDTGVVWADPWLSKGDVKLVIIEAPRQGCGRVGSTADTAQIRLETNLALELTGEKISGLALSTADGTNKSQVQVSAAVAGATGTLTGLTCGDATDVDPEEIRVRVDTEALAVDVSVPFVMRGEISTNGILSADYLNSLGLGNIASASLVLDLDVRAQISTSLAAREGTVDTVYRVPPHDYLDPEPSPEAAGPVAIPTVRTATFTARATPKLKVKLVGGLATTEVAVALTELNLDGLQNAILHGPNRVGISLDNVTANVNGALVPVSELLGLQVGGADLFGVPRPECGAPSLVG</sequence>
<protein>
    <recommendedName>
        <fullName evidence="4">Flp pilus-assembly TadG-like N-terminal domain-containing protein</fullName>
    </recommendedName>
</protein>
<evidence type="ECO:0000256" key="1">
    <source>
        <dbReference type="SAM" id="Phobius"/>
    </source>
</evidence>
<evidence type="ECO:0000313" key="2">
    <source>
        <dbReference type="EMBL" id="MFC5729800.1"/>
    </source>
</evidence>
<keyword evidence="3" id="KW-1185">Reference proteome</keyword>
<dbReference type="Proteomes" id="UP001596072">
    <property type="component" value="Unassembled WGS sequence"/>
</dbReference>
<proteinExistence type="predicted"/>
<comment type="caution">
    <text evidence="2">The sequence shown here is derived from an EMBL/GenBank/DDBJ whole genome shotgun (WGS) entry which is preliminary data.</text>
</comment>
<accession>A0ABW0ZFL0</accession>
<keyword evidence="1" id="KW-1133">Transmembrane helix</keyword>
<gene>
    <name evidence="2" type="ORF">ACFPQB_12810</name>
</gene>
<organism evidence="2 3">
    <name type="scientific">Nocardioides vastitatis</name>
    <dbReference type="NCBI Taxonomy" id="2568655"/>
    <lineage>
        <taxon>Bacteria</taxon>
        <taxon>Bacillati</taxon>
        <taxon>Actinomycetota</taxon>
        <taxon>Actinomycetes</taxon>
        <taxon>Propionibacteriales</taxon>
        <taxon>Nocardioidaceae</taxon>
        <taxon>Nocardioides</taxon>
    </lineage>
</organism>